<comment type="function">
    <text evidence="1">Alpha-L-fucosidase is responsible for hydrolyzing the alpha-1,6-linked fucose joined to the reducing-end N-acetylglucosamine of the carbohydrate moieties of glycoproteins.</text>
</comment>
<organism evidence="9 10">
    <name type="scientific">Olivibacter ginsenosidimutans</name>
    <dbReference type="NCBI Taxonomy" id="1176537"/>
    <lineage>
        <taxon>Bacteria</taxon>
        <taxon>Pseudomonadati</taxon>
        <taxon>Bacteroidota</taxon>
        <taxon>Sphingobacteriia</taxon>
        <taxon>Sphingobacteriales</taxon>
        <taxon>Sphingobacteriaceae</taxon>
        <taxon>Olivibacter</taxon>
    </lineage>
</organism>
<dbReference type="PANTHER" id="PTHR10030:SF37">
    <property type="entry name" value="ALPHA-L-FUCOSIDASE-RELATED"/>
    <property type="match status" value="1"/>
</dbReference>
<dbReference type="Proteomes" id="UP001501411">
    <property type="component" value="Unassembled WGS sequence"/>
</dbReference>
<feature type="domain" description="Glycoside hydrolase family 29 N-terminal" evidence="8">
    <location>
        <begin position="49"/>
        <end position="374"/>
    </location>
</feature>
<dbReference type="Pfam" id="PF01120">
    <property type="entry name" value="Alpha_L_fucos"/>
    <property type="match status" value="1"/>
</dbReference>
<evidence type="ECO:0000256" key="2">
    <source>
        <dbReference type="ARBA" id="ARBA00007951"/>
    </source>
</evidence>
<dbReference type="SUPFAM" id="SSF51445">
    <property type="entry name" value="(Trans)glycosidases"/>
    <property type="match status" value="1"/>
</dbReference>
<feature type="signal peptide" evidence="7">
    <location>
        <begin position="1"/>
        <end position="21"/>
    </location>
</feature>
<name>A0ABP9BY03_9SPHI</name>
<evidence type="ECO:0000313" key="10">
    <source>
        <dbReference type="Proteomes" id="UP001501411"/>
    </source>
</evidence>
<evidence type="ECO:0000256" key="4">
    <source>
        <dbReference type="ARBA" id="ARBA00022729"/>
    </source>
</evidence>
<dbReference type="InterPro" id="IPR016286">
    <property type="entry name" value="FUC_metazoa-typ"/>
</dbReference>
<evidence type="ECO:0000256" key="7">
    <source>
        <dbReference type="SAM" id="SignalP"/>
    </source>
</evidence>
<evidence type="ECO:0000256" key="1">
    <source>
        <dbReference type="ARBA" id="ARBA00004071"/>
    </source>
</evidence>
<evidence type="ECO:0000256" key="5">
    <source>
        <dbReference type="ARBA" id="ARBA00022801"/>
    </source>
</evidence>
<dbReference type="EC" id="3.2.1.51" evidence="3"/>
<gene>
    <name evidence="9" type="ORF">GCM10023231_33900</name>
</gene>
<keyword evidence="10" id="KW-1185">Reference proteome</keyword>
<feature type="chain" id="PRO_5046887169" description="alpha-L-fucosidase" evidence="7">
    <location>
        <begin position="22"/>
        <end position="485"/>
    </location>
</feature>
<comment type="caution">
    <text evidence="9">The sequence shown here is derived from an EMBL/GenBank/DDBJ whole genome shotgun (WGS) entry which is preliminary data.</text>
</comment>
<dbReference type="Gene3D" id="2.60.40.1180">
    <property type="entry name" value="Golgi alpha-mannosidase II"/>
    <property type="match status" value="1"/>
</dbReference>
<evidence type="ECO:0000256" key="6">
    <source>
        <dbReference type="ARBA" id="ARBA00023295"/>
    </source>
</evidence>
<evidence type="ECO:0000256" key="3">
    <source>
        <dbReference type="ARBA" id="ARBA00012662"/>
    </source>
</evidence>
<sequence>MKKLTYLILFLSIGIIQPLKAQFPGATAQRSSIALQHGAHHIGKRTDAQMEIWRNYGLGQFIHWGLYAIPGGHWQGKYYPGAAEWIRSWSGMPNEDYDHLYQQFNPKNFDANAWAAQAKAMGARYVIITTKHHDGFCIWPSKYTDYTIANTPYKKDALKEIVDAYDAVGIDVYLYFSIIDWNHKGYQSAAPKTVAEKRDYETFKTFTANQLKELLTNYPSAKGLWFDGTWDAAWVAQAAFADSLETELRAMRPGLIIGSRFRADENGKRHFDTNGDLMDDYEQGWERKLPKTIADIHGNDWDCVMTVPENQWGYHSEWRGHVKTSTELIEMMAQSVALDGNFVLNFGPDGQGTIRPEEAKLAQEIGDWMQINHEAIYDCGYAGLEKQDWGYITQNRKTGKYYLIVFNVPVSGTLKIKNASGKGIGKLYDLAHPEQQYETEEIHRSAEGNEYFIHLKDKPTQPKVIVWESSDLDQDSDVRYEKAKT</sequence>
<dbReference type="RefSeq" id="WP_345233531.1">
    <property type="nucleotide sequence ID" value="NZ_BAABIQ010000042.1"/>
</dbReference>
<dbReference type="InterPro" id="IPR057739">
    <property type="entry name" value="Glyco_hydro_29_N"/>
</dbReference>
<reference evidence="10" key="1">
    <citation type="journal article" date="2019" name="Int. J. Syst. Evol. Microbiol.">
        <title>The Global Catalogue of Microorganisms (GCM) 10K type strain sequencing project: providing services to taxonomists for standard genome sequencing and annotation.</title>
        <authorList>
            <consortium name="The Broad Institute Genomics Platform"/>
            <consortium name="The Broad Institute Genome Sequencing Center for Infectious Disease"/>
            <person name="Wu L."/>
            <person name="Ma J."/>
        </authorList>
    </citation>
    <scope>NUCLEOTIDE SEQUENCE [LARGE SCALE GENOMIC DNA]</scope>
    <source>
        <strain evidence="10">JCM 18200</strain>
    </source>
</reference>
<protein>
    <recommendedName>
        <fullName evidence="3">alpha-L-fucosidase</fullName>
        <ecNumber evidence="3">3.2.1.51</ecNumber>
    </recommendedName>
</protein>
<evidence type="ECO:0000259" key="8">
    <source>
        <dbReference type="Pfam" id="PF01120"/>
    </source>
</evidence>
<dbReference type="SMART" id="SM00812">
    <property type="entry name" value="Alpha_L_fucos"/>
    <property type="match status" value="1"/>
</dbReference>
<dbReference type="InterPro" id="IPR017853">
    <property type="entry name" value="GH"/>
</dbReference>
<dbReference type="PIRSF" id="PIRSF001092">
    <property type="entry name" value="Alpha-L-fucosidase"/>
    <property type="match status" value="1"/>
</dbReference>
<dbReference type="EMBL" id="BAABIQ010000042">
    <property type="protein sequence ID" value="GAA4802175.1"/>
    <property type="molecule type" value="Genomic_DNA"/>
</dbReference>
<keyword evidence="5" id="KW-0378">Hydrolase</keyword>
<proteinExistence type="inferred from homology"/>
<dbReference type="PANTHER" id="PTHR10030">
    <property type="entry name" value="ALPHA-L-FUCOSIDASE"/>
    <property type="match status" value="1"/>
</dbReference>
<dbReference type="PRINTS" id="PR00741">
    <property type="entry name" value="GLHYDRLASE29"/>
</dbReference>
<dbReference type="InterPro" id="IPR013780">
    <property type="entry name" value="Glyco_hydro_b"/>
</dbReference>
<keyword evidence="6" id="KW-0326">Glycosidase</keyword>
<comment type="similarity">
    <text evidence="2">Belongs to the glycosyl hydrolase 29 family.</text>
</comment>
<dbReference type="Gene3D" id="3.20.20.80">
    <property type="entry name" value="Glycosidases"/>
    <property type="match status" value="1"/>
</dbReference>
<evidence type="ECO:0000313" key="9">
    <source>
        <dbReference type="EMBL" id="GAA4802175.1"/>
    </source>
</evidence>
<keyword evidence="4 7" id="KW-0732">Signal</keyword>
<dbReference type="InterPro" id="IPR000933">
    <property type="entry name" value="Glyco_hydro_29"/>
</dbReference>
<accession>A0ABP9BY03</accession>